<keyword evidence="1" id="KW-0812">Transmembrane</keyword>
<name>A0A9W4JYB4_9EURO</name>
<dbReference type="Gene3D" id="3.40.50.1220">
    <property type="entry name" value="TPP-binding domain"/>
    <property type="match status" value="1"/>
</dbReference>
<accession>A0A9W4JYB4</accession>
<proteinExistence type="predicted"/>
<reference evidence="2" key="1">
    <citation type="submission" date="2021-07" db="EMBL/GenBank/DDBJ databases">
        <authorList>
            <person name="Branca A.L. A."/>
        </authorList>
    </citation>
    <scope>NUCLEOTIDE SEQUENCE</scope>
</reference>
<keyword evidence="1" id="KW-0472">Membrane</keyword>
<evidence type="ECO:0008006" key="4">
    <source>
        <dbReference type="Google" id="ProtNLM"/>
    </source>
</evidence>
<dbReference type="Proteomes" id="UP001152649">
    <property type="component" value="Unassembled WGS sequence"/>
</dbReference>
<sequence length="203" mass="22147">MDLKPAPSGEDSLKSPVVEVEAVEADAVDMANADLAVDAMFSDLESDSEDSDWDNLSNCDDAIQILRDDQIRDGLVPGACTLEEATTYRQRLHAIGKAAFVEETIVRETVTAKKLCTAFGIVPPAFLDGAPDEAYHSLLAIAISREFSRRPKLPEYTTVDDAVRLLRESRNIIVLTGAGVSTSVNPIYFVLGLLWFAGRLTWS</sequence>
<organism evidence="2 3">
    <name type="scientific">Penicillium salamii</name>
    <dbReference type="NCBI Taxonomy" id="1612424"/>
    <lineage>
        <taxon>Eukaryota</taxon>
        <taxon>Fungi</taxon>
        <taxon>Dikarya</taxon>
        <taxon>Ascomycota</taxon>
        <taxon>Pezizomycotina</taxon>
        <taxon>Eurotiomycetes</taxon>
        <taxon>Eurotiomycetidae</taxon>
        <taxon>Eurotiales</taxon>
        <taxon>Aspergillaceae</taxon>
        <taxon>Penicillium</taxon>
    </lineage>
</organism>
<gene>
    <name evidence="2" type="ORF">PSALAMII_LOCUS10833</name>
</gene>
<evidence type="ECO:0000256" key="1">
    <source>
        <dbReference type="SAM" id="Phobius"/>
    </source>
</evidence>
<dbReference type="InterPro" id="IPR029035">
    <property type="entry name" value="DHS-like_NAD/FAD-binding_dom"/>
</dbReference>
<dbReference type="EMBL" id="CAJVPG010000455">
    <property type="protein sequence ID" value="CAG8428612.1"/>
    <property type="molecule type" value="Genomic_DNA"/>
</dbReference>
<keyword evidence="1" id="KW-1133">Transmembrane helix</keyword>
<feature type="transmembrane region" description="Helical" evidence="1">
    <location>
        <begin position="172"/>
        <end position="197"/>
    </location>
</feature>
<evidence type="ECO:0000313" key="2">
    <source>
        <dbReference type="EMBL" id="CAG8428612.1"/>
    </source>
</evidence>
<dbReference type="SUPFAM" id="SSF52467">
    <property type="entry name" value="DHS-like NAD/FAD-binding domain"/>
    <property type="match status" value="1"/>
</dbReference>
<dbReference type="AlphaFoldDB" id="A0A9W4JYB4"/>
<comment type="caution">
    <text evidence="2">The sequence shown here is derived from an EMBL/GenBank/DDBJ whole genome shotgun (WGS) entry which is preliminary data.</text>
</comment>
<dbReference type="OrthoDB" id="420264at2759"/>
<protein>
    <recommendedName>
        <fullName evidence="4">Deacetylase sirtuin-type domain-containing protein</fullName>
    </recommendedName>
</protein>
<keyword evidence="3" id="KW-1185">Reference proteome</keyword>
<evidence type="ECO:0000313" key="3">
    <source>
        <dbReference type="Proteomes" id="UP001152649"/>
    </source>
</evidence>